<sequence length="171" mass="18746">MVHALTPAARSALQGLARRIVETGCHLADARVATIGGDASIMLLAVGSWDAVAKLESALGKLARDQELHLTYYRTQPREPGAPLLPYLVEVVAADRPGILVRLIEFFNHHGIRIEQMNSMRYQAMQTGADMFQAQISIGIPAELHLAALRDDFFELCDGLNLDAVLDPIKF</sequence>
<dbReference type="SUPFAM" id="SSF55021">
    <property type="entry name" value="ACT-like"/>
    <property type="match status" value="2"/>
</dbReference>
<dbReference type="InterPro" id="IPR045865">
    <property type="entry name" value="ACT-like_dom_sf"/>
</dbReference>
<dbReference type="PIRSF" id="PIRSF028103">
    <property type="entry name" value="GcvR"/>
    <property type="match status" value="1"/>
</dbReference>
<keyword evidence="1" id="KW-0804">Transcription</keyword>
<dbReference type="GO" id="GO:0006355">
    <property type="term" value="P:regulation of DNA-templated transcription"/>
    <property type="evidence" value="ECO:0007669"/>
    <property type="project" value="UniProtKB-UniRule"/>
</dbReference>
<accession>A0A2Z6E535</accession>
<dbReference type="PANTHER" id="PTHR34875">
    <property type="entry name" value="UPF0237 PROTEIN MJ1558"/>
    <property type="match status" value="1"/>
</dbReference>
<protein>
    <recommendedName>
        <fullName evidence="1">Glycine cleavage system transcriptional repressor</fullName>
    </recommendedName>
</protein>
<evidence type="ECO:0000259" key="2">
    <source>
        <dbReference type="PROSITE" id="PS51671"/>
    </source>
</evidence>
<evidence type="ECO:0000313" key="3">
    <source>
        <dbReference type="EMBL" id="BBD80022.1"/>
    </source>
</evidence>
<dbReference type="GO" id="GO:0005737">
    <property type="term" value="C:cytoplasm"/>
    <property type="evidence" value="ECO:0007669"/>
    <property type="project" value="UniProtKB-SubCell"/>
</dbReference>
<dbReference type="AlphaFoldDB" id="A0A2Z6E535"/>
<keyword evidence="1" id="KW-0678">Repressor</keyword>
<dbReference type="InterPro" id="IPR002912">
    <property type="entry name" value="ACT_dom"/>
</dbReference>
<dbReference type="Pfam" id="PF13740">
    <property type="entry name" value="ACT_6"/>
    <property type="match status" value="1"/>
</dbReference>
<dbReference type="Gene3D" id="3.30.70.260">
    <property type="match status" value="2"/>
</dbReference>
<dbReference type="KEGG" id="rbd:ALSL_1365"/>
<evidence type="ECO:0000313" key="4">
    <source>
        <dbReference type="Proteomes" id="UP000270530"/>
    </source>
</evidence>
<dbReference type="InterPro" id="IPR050990">
    <property type="entry name" value="UPF0237/GcvR_regulator"/>
</dbReference>
<reference evidence="4" key="1">
    <citation type="submission" date="2018-04" db="EMBL/GenBank/DDBJ databases">
        <authorList>
            <person name="Watanabe M."/>
            <person name="Kojima H."/>
        </authorList>
    </citation>
    <scope>NUCLEOTIDE SEQUENCE [LARGE SCALE GENOMIC DNA]</scope>
    <source>
        <strain evidence="4">Dysh456</strain>
    </source>
</reference>
<keyword evidence="4" id="KW-1185">Reference proteome</keyword>
<name>A0A2Z6E535_9GAMM</name>
<comment type="subcellular location">
    <subcellularLocation>
        <location evidence="1">Cytoplasm</location>
    </subcellularLocation>
</comment>
<feature type="domain" description="ACT" evidence="2">
    <location>
        <begin position="88"/>
        <end position="167"/>
    </location>
</feature>
<dbReference type="PANTHER" id="PTHR34875:SF5">
    <property type="entry name" value="GLYCINE CLEAVAGE SYSTEM TRANSCRIPTIONAL REPRESSOR"/>
    <property type="match status" value="1"/>
</dbReference>
<dbReference type="Proteomes" id="UP000270530">
    <property type="component" value="Chromosome"/>
</dbReference>
<dbReference type="EMBL" id="AP018560">
    <property type="protein sequence ID" value="BBD80022.1"/>
    <property type="molecule type" value="Genomic_DNA"/>
</dbReference>
<dbReference type="CDD" id="cd04869">
    <property type="entry name" value="ACT_GcvR_2"/>
    <property type="match status" value="1"/>
</dbReference>
<gene>
    <name evidence="3" type="ORF">ALSL_1365</name>
</gene>
<keyword evidence="1" id="KW-0963">Cytoplasm</keyword>
<proteinExistence type="predicted"/>
<organism evidence="3 4">
    <name type="scientific">Aerosticca soli</name>
    <dbReference type="NCBI Taxonomy" id="2010829"/>
    <lineage>
        <taxon>Bacteria</taxon>
        <taxon>Pseudomonadati</taxon>
        <taxon>Pseudomonadota</taxon>
        <taxon>Gammaproteobacteria</taxon>
        <taxon>Lysobacterales</taxon>
        <taxon>Rhodanobacteraceae</taxon>
        <taxon>Aerosticca</taxon>
    </lineage>
</organism>
<reference evidence="4" key="2">
    <citation type="submission" date="2018-06" db="EMBL/GenBank/DDBJ databases">
        <title>Genome sequence of Rhodanobacteraceae bacterium strain Dysh456.</title>
        <authorList>
            <person name="Fukui M."/>
        </authorList>
    </citation>
    <scope>NUCLEOTIDE SEQUENCE [LARGE SCALE GENOMIC DNA]</scope>
    <source>
        <strain evidence="4">Dysh456</strain>
    </source>
</reference>
<evidence type="ECO:0000256" key="1">
    <source>
        <dbReference type="PIRNR" id="PIRNR028103"/>
    </source>
</evidence>
<dbReference type="PROSITE" id="PS51671">
    <property type="entry name" value="ACT"/>
    <property type="match status" value="1"/>
</dbReference>
<dbReference type="InterPro" id="IPR016867">
    <property type="entry name" value="GcvR"/>
</dbReference>